<organism evidence="7 8">
    <name type="scientific">Oscillochloris trichoides DG-6</name>
    <dbReference type="NCBI Taxonomy" id="765420"/>
    <lineage>
        <taxon>Bacteria</taxon>
        <taxon>Bacillati</taxon>
        <taxon>Chloroflexota</taxon>
        <taxon>Chloroflexia</taxon>
        <taxon>Chloroflexales</taxon>
        <taxon>Chloroflexineae</taxon>
        <taxon>Oscillochloridaceae</taxon>
        <taxon>Oscillochloris</taxon>
    </lineage>
</organism>
<evidence type="ECO:0000256" key="5">
    <source>
        <dbReference type="SAM" id="MobiDB-lite"/>
    </source>
</evidence>
<dbReference type="InterPro" id="IPR036271">
    <property type="entry name" value="Tet_transcr_reg_TetR-rel_C_sf"/>
</dbReference>
<dbReference type="HOGENOM" id="CLU_069356_25_6_0"/>
<reference evidence="7 8" key="1">
    <citation type="journal article" date="2011" name="J. Bacteriol.">
        <title>Draft genome sequence of the anoxygenic filamentous phototrophic bacterium Oscillochloris trichoides subsp. DG-6.</title>
        <authorList>
            <person name="Kuznetsov B.B."/>
            <person name="Ivanovsky R.N."/>
            <person name="Keppen O.I."/>
            <person name="Sukhacheva M.V."/>
            <person name="Bumazhkin B.K."/>
            <person name="Patutina E.O."/>
            <person name="Beletsky A.V."/>
            <person name="Mardanov A.V."/>
            <person name="Baslerov R.V."/>
            <person name="Panteleeva A.N."/>
            <person name="Kolganova T.V."/>
            <person name="Ravin N.V."/>
            <person name="Skryabin K.G."/>
        </authorList>
    </citation>
    <scope>NUCLEOTIDE SEQUENCE [LARGE SCALE GENOMIC DNA]</scope>
    <source>
        <strain evidence="7 8">DG-6</strain>
    </source>
</reference>
<dbReference type="Gene3D" id="1.10.357.10">
    <property type="entry name" value="Tetracycline Repressor, domain 2"/>
    <property type="match status" value="1"/>
</dbReference>
<name>E1IDX4_9CHLR</name>
<dbReference type="PROSITE" id="PS50977">
    <property type="entry name" value="HTH_TETR_2"/>
    <property type="match status" value="1"/>
</dbReference>
<evidence type="ECO:0000256" key="2">
    <source>
        <dbReference type="ARBA" id="ARBA00023125"/>
    </source>
</evidence>
<evidence type="ECO:0000256" key="1">
    <source>
        <dbReference type="ARBA" id="ARBA00023015"/>
    </source>
</evidence>
<comment type="caution">
    <text evidence="7">The sequence shown here is derived from an EMBL/GenBank/DDBJ whole genome shotgun (WGS) entry which is preliminary data.</text>
</comment>
<keyword evidence="8" id="KW-1185">Reference proteome</keyword>
<dbReference type="PRINTS" id="PR00455">
    <property type="entry name" value="HTHTETR"/>
</dbReference>
<dbReference type="AlphaFoldDB" id="E1IDX4"/>
<dbReference type="STRING" id="765420.OSCT_1525"/>
<dbReference type="Pfam" id="PF16859">
    <property type="entry name" value="TetR_C_11"/>
    <property type="match status" value="1"/>
</dbReference>
<proteinExistence type="predicted"/>
<keyword evidence="2 4" id="KW-0238">DNA-binding</keyword>
<keyword evidence="3" id="KW-0804">Transcription</keyword>
<feature type="region of interest" description="Disordered" evidence="5">
    <location>
        <begin position="1"/>
        <end position="23"/>
    </location>
</feature>
<dbReference type="PANTHER" id="PTHR30055:SF148">
    <property type="entry name" value="TETR-FAMILY TRANSCRIPTIONAL REGULATOR"/>
    <property type="match status" value="1"/>
</dbReference>
<sequence>MGASTDSDATETERGPGRPREPAVDRRILDAALRLMAQSGYVRMTMDQVAALADVTKATIYRRYPSKIQLALAAIASYCDQAPPVYTGDTRSDLIAQMENFRHGLDRPHGMAMLGTVLAEEHATPELLARFREYLVAPRRTAIRVLLERACNRAELHPNADLELAENMLVGSYYAHYLAGYPFPADWATRVVDAVLAGIKA</sequence>
<feature type="domain" description="HTH tetR-type" evidence="6">
    <location>
        <begin position="22"/>
        <end position="82"/>
    </location>
</feature>
<dbReference type="InterPro" id="IPR050109">
    <property type="entry name" value="HTH-type_TetR-like_transc_reg"/>
</dbReference>
<dbReference type="eggNOG" id="COG1309">
    <property type="taxonomic scope" value="Bacteria"/>
</dbReference>
<evidence type="ECO:0000313" key="7">
    <source>
        <dbReference type="EMBL" id="EFO80585.1"/>
    </source>
</evidence>
<evidence type="ECO:0000259" key="6">
    <source>
        <dbReference type="PROSITE" id="PS50977"/>
    </source>
</evidence>
<dbReference type="InterPro" id="IPR009057">
    <property type="entry name" value="Homeodomain-like_sf"/>
</dbReference>
<feature type="compositionally biased region" description="Basic and acidic residues" evidence="5">
    <location>
        <begin position="11"/>
        <end position="23"/>
    </location>
</feature>
<dbReference type="PANTHER" id="PTHR30055">
    <property type="entry name" value="HTH-TYPE TRANSCRIPTIONAL REGULATOR RUTR"/>
    <property type="match status" value="1"/>
</dbReference>
<dbReference type="GO" id="GO:0000976">
    <property type="term" value="F:transcription cis-regulatory region binding"/>
    <property type="evidence" value="ECO:0007669"/>
    <property type="project" value="TreeGrafter"/>
</dbReference>
<dbReference type="Gene3D" id="1.10.10.60">
    <property type="entry name" value="Homeodomain-like"/>
    <property type="match status" value="1"/>
</dbReference>
<dbReference type="SUPFAM" id="SSF46689">
    <property type="entry name" value="Homeodomain-like"/>
    <property type="match status" value="1"/>
</dbReference>
<protein>
    <submittedName>
        <fullName evidence="7">Transcriptional regulator, TetR family</fullName>
    </submittedName>
</protein>
<dbReference type="Proteomes" id="UP000054010">
    <property type="component" value="Unassembled WGS sequence"/>
</dbReference>
<dbReference type="EMBL" id="ADVR01000048">
    <property type="protein sequence ID" value="EFO80585.1"/>
    <property type="molecule type" value="Genomic_DNA"/>
</dbReference>
<dbReference type="Pfam" id="PF00440">
    <property type="entry name" value="TetR_N"/>
    <property type="match status" value="1"/>
</dbReference>
<dbReference type="SUPFAM" id="SSF48498">
    <property type="entry name" value="Tetracyclin repressor-like, C-terminal domain"/>
    <property type="match status" value="1"/>
</dbReference>
<gene>
    <name evidence="7" type="ORF">OSCT_1525</name>
</gene>
<evidence type="ECO:0000256" key="4">
    <source>
        <dbReference type="PROSITE-ProRule" id="PRU00335"/>
    </source>
</evidence>
<dbReference type="InterPro" id="IPR011075">
    <property type="entry name" value="TetR_C"/>
</dbReference>
<accession>E1IDX4</accession>
<dbReference type="GO" id="GO:0003700">
    <property type="term" value="F:DNA-binding transcription factor activity"/>
    <property type="evidence" value="ECO:0007669"/>
    <property type="project" value="TreeGrafter"/>
</dbReference>
<evidence type="ECO:0000313" key="8">
    <source>
        <dbReference type="Proteomes" id="UP000054010"/>
    </source>
</evidence>
<evidence type="ECO:0000256" key="3">
    <source>
        <dbReference type="ARBA" id="ARBA00023163"/>
    </source>
</evidence>
<dbReference type="InterPro" id="IPR001647">
    <property type="entry name" value="HTH_TetR"/>
</dbReference>
<keyword evidence="1" id="KW-0805">Transcription regulation</keyword>
<feature type="DNA-binding region" description="H-T-H motif" evidence="4">
    <location>
        <begin position="45"/>
        <end position="64"/>
    </location>
</feature>